<dbReference type="InterPro" id="IPR015943">
    <property type="entry name" value="WD40/YVTN_repeat-like_dom_sf"/>
</dbReference>
<accession>A0A6G4TTH9</accession>
<evidence type="ECO:0000313" key="1">
    <source>
        <dbReference type="EMBL" id="NGN63113.1"/>
    </source>
</evidence>
<keyword evidence="2" id="KW-1185">Reference proteome</keyword>
<gene>
    <name evidence="1" type="ORF">G5C51_04225</name>
</gene>
<dbReference type="SUPFAM" id="SSF50969">
    <property type="entry name" value="YVTN repeat-like/Quinoprotein amine dehydrogenase"/>
    <property type="match status" value="1"/>
</dbReference>
<protein>
    <submittedName>
        <fullName evidence="1">YncE family protein</fullName>
    </submittedName>
</protein>
<proteinExistence type="predicted"/>
<dbReference type="PANTHER" id="PTHR47197:SF3">
    <property type="entry name" value="DIHYDRO-HEME D1 DEHYDROGENASE"/>
    <property type="match status" value="1"/>
</dbReference>
<dbReference type="Proteomes" id="UP000481583">
    <property type="component" value="Unassembled WGS sequence"/>
</dbReference>
<dbReference type="PANTHER" id="PTHR47197">
    <property type="entry name" value="PROTEIN NIRF"/>
    <property type="match status" value="1"/>
</dbReference>
<dbReference type="EMBL" id="JAAKZV010000009">
    <property type="protein sequence ID" value="NGN63113.1"/>
    <property type="molecule type" value="Genomic_DNA"/>
</dbReference>
<name>A0A6G4TTH9_9ACTN</name>
<dbReference type="RefSeq" id="WP_165231820.1">
    <property type="nucleotide sequence ID" value="NZ_JAAKZV010000009.1"/>
</dbReference>
<dbReference type="AlphaFoldDB" id="A0A6G4TTH9"/>
<comment type="caution">
    <text evidence="1">The sequence shown here is derived from an EMBL/GenBank/DDBJ whole genome shotgun (WGS) entry which is preliminary data.</text>
</comment>
<dbReference type="InterPro" id="IPR051200">
    <property type="entry name" value="Host-pathogen_enzymatic-act"/>
</dbReference>
<sequence>MPPLAPGLFQSAYSARNHALWVTASAGRPPVITDSRLLRVDPKTLLIEAAYPLPVTDTATGAVRAVFGVAVDDEQDTVWTTNTLDDSVSVYRQQTGEHLATLPGVEHSREIVVDAERGTAWASAFGSGTLVAFDARTFEEKQRVTVEGAGPTGLDVNERTGKLYAADFKGSRIIEVTPGSATARLLPAGDGPLSVAVSADGHTAFTADQTGGTLTVVDLRTGEITKSVPTGEGAKSAAVDRRTGQVLVVNRLAGTVTAVDPHEGTVVRTVPTGALPNHVEIADGTAYVVDKSGAGPAGEDLITLIDLDD</sequence>
<evidence type="ECO:0000313" key="2">
    <source>
        <dbReference type="Proteomes" id="UP000481583"/>
    </source>
</evidence>
<organism evidence="1 2">
    <name type="scientific">Streptomyces coryli</name>
    <dbReference type="NCBI Taxonomy" id="1128680"/>
    <lineage>
        <taxon>Bacteria</taxon>
        <taxon>Bacillati</taxon>
        <taxon>Actinomycetota</taxon>
        <taxon>Actinomycetes</taxon>
        <taxon>Kitasatosporales</taxon>
        <taxon>Streptomycetaceae</taxon>
        <taxon>Streptomyces</taxon>
    </lineage>
</organism>
<dbReference type="Gene3D" id="2.130.10.10">
    <property type="entry name" value="YVTN repeat-like/Quinoprotein amine dehydrogenase"/>
    <property type="match status" value="1"/>
</dbReference>
<reference evidence="1 2" key="1">
    <citation type="submission" date="2020-02" db="EMBL/GenBank/DDBJ databases">
        <title>Whole-genome analyses of novel actinobacteria.</title>
        <authorList>
            <person name="Sahin N."/>
        </authorList>
    </citation>
    <scope>NUCLEOTIDE SEQUENCE [LARGE SCALE GENOMIC DNA]</scope>
    <source>
        <strain evidence="1 2">A7024</strain>
    </source>
</reference>
<dbReference type="InterPro" id="IPR011044">
    <property type="entry name" value="Quino_amine_DH_bsu"/>
</dbReference>